<dbReference type="Gene3D" id="2.30.30.490">
    <property type="match status" value="1"/>
</dbReference>
<dbReference type="PANTHER" id="PTHR10629">
    <property type="entry name" value="CYTOSINE-SPECIFIC METHYLTRANSFERASE"/>
    <property type="match status" value="1"/>
</dbReference>
<dbReference type="GO" id="GO:0003682">
    <property type="term" value="F:chromatin binding"/>
    <property type="evidence" value="ECO:0007669"/>
    <property type="project" value="InterPro"/>
</dbReference>
<gene>
    <name evidence="12" type="ORF">K489DRAFT_408301</name>
</gene>
<keyword evidence="5 9" id="KW-0949">S-adenosyl-L-methionine</keyword>
<evidence type="ECO:0000259" key="10">
    <source>
        <dbReference type="PROSITE" id="PS51038"/>
    </source>
</evidence>
<dbReference type="Gene3D" id="3.90.120.10">
    <property type="entry name" value="DNA Methylase, subunit A, domain 2"/>
    <property type="match status" value="1"/>
</dbReference>
<dbReference type="Gene3D" id="3.40.50.150">
    <property type="entry name" value="Vaccinia Virus protein VP39"/>
    <property type="match status" value="1"/>
</dbReference>
<dbReference type="GeneID" id="54365264"/>
<keyword evidence="7" id="KW-0539">Nucleus</keyword>
<reference evidence="12" key="3">
    <citation type="submission" date="2025-08" db="UniProtKB">
        <authorList>
            <consortium name="RefSeq"/>
        </authorList>
    </citation>
    <scope>IDENTIFICATION</scope>
    <source>
        <strain evidence="12">CBS 342.82</strain>
    </source>
</reference>
<dbReference type="GO" id="GO:0006346">
    <property type="term" value="P:DNA methylation-dependent constitutive heterochromatin formation"/>
    <property type="evidence" value="ECO:0007669"/>
    <property type="project" value="InterPro"/>
</dbReference>
<dbReference type="RefSeq" id="XP_033462715.1">
    <property type="nucleotide sequence ID" value="XM_033607464.1"/>
</dbReference>
<dbReference type="InterPro" id="IPR029063">
    <property type="entry name" value="SAM-dependent_MTases_sf"/>
</dbReference>
<dbReference type="GO" id="GO:0003677">
    <property type="term" value="F:DNA binding"/>
    <property type="evidence" value="ECO:0007669"/>
    <property type="project" value="UniProtKB-KW"/>
</dbReference>
<dbReference type="SUPFAM" id="SSF53335">
    <property type="entry name" value="S-adenosyl-L-methionine-dependent methyltransferases"/>
    <property type="match status" value="1"/>
</dbReference>
<evidence type="ECO:0000313" key="11">
    <source>
        <dbReference type="Proteomes" id="UP000504637"/>
    </source>
</evidence>
<dbReference type="GO" id="GO:0003886">
    <property type="term" value="F:DNA (cytosine-5-)-methyltransferase activity"/>
    <property type="evidence" value="ECO:0007669"/>
    <property type="project" value="UniProtKB-EC"/>
</dbReference>
<dbReference type="InterPro" id="IPR001025">
    <property type="entry name" value="BAH_dom"/>
</dbReference>
<feature type="domain" description="BAH" evidence="10">
    <location>
        <begin position="376"/>
        <end position="495"/>
    </location>
</feature>
<name>A0A6J3MDK1_9PEZI</name>
<proteinExistence type="inferred from homology"/>
<dbReference type="Pfam" id="PF25423">
    <property type="entry name" value="DUF7893"/>
    <property type="match status" value="1"/>
</dbReference>
<dbReference type="Proteomes" id="UP000504637">
    <property type="component" value="Unplaced"/>
</dbReference>
<dbReference type="InterPro" id="IPR057215">
    <property type="entry name" value="DUF7893"/>
</dbReference>
<keyword evidence="3 9" id="KW-0489">Methyltransferase</keyword>
<dbReference type="PROSITE" id="PS51679">
    <property type="entry name" value="SAM_MT_C5"/>
    <property type="match status" value="1"/>
</dbReference>
<comment type="subcellular location">
    <subcellularLocation>
        <location evidence="1">Nucleus</location>
    </subcellularLocation>
</comment>
<evidence type="ECO:0000256" key="1">
    <source>
        <dbReference type="ARBA" id="ARBA00004123"/>
    </source>
</evidence>
<dbReference type="OrthoDB" id="5376140at2759"/>
<dbReference type="GO" id="GO:0032259">
    <property type="term" value="P:methylation"/>
    <property type="evidence" value="ECO:0007669"/>
    <property type="project" value="UniProtKB-KW"/>
</dbReference>
<evidence type="ECO:0000313" key="12">
    <source>
        <dbReference type="RefSeq" id="XP_033462715.1"/>
    </source>
</evidence>
<dbReference type="PROSITE" id="PS00094">
    <property type="entry name" value="C5_MTASE_1"/>
    <property type="match status" value="1"/>
</dbReference>
<evidence type="ECO:0000256" key="2">
    <source>
        <dbReference type="ARBA" id="ARBA00011975"/>
    </source>
</evidence>
<dbReference type="InterPro" id="IPR018117">
    <property type="entry name" value="C5_DNA_meth_AS"/>
</dbReference>
<evidence type="ECO:0000256" key="6">
    <source>
        <dbReference type="ARBA" id="ARBA00023125"/>
    </source>
</evidence>
<evidence type="ECO:0000256" key="9">
    <source>
        <dbReference type="PROSITE-ProRule" id="PRU01016"/>
    </source>
</evidence>
<evidence type="ECO:0000256" key="5">
    <source>
        <dbReference type="ARBA" id="ARBA00022691"/>
    </source>
</evidence>
<protein>
    <recommendedName>
        <fullName evidence="2">DNA (cytosine-5-)-methyltransferase</fullName>
        <ecNumber evidence="2">2.1.1.37</ecNumber>
    </recommendedName>
</protein>
<evidence type="ECO:0000256" key="8">
    <source>
        <dbReference type="PIRSR" id="PIRSR037404-1"/>
    </source>
</evidence>
<dbReference type="AlphaFoldDB" id="A0A6J3MDK1"/>
<keyword evidence="4 9" id="KW-0808">Transferase</keyword>
<organism evidence="12">
    <name type="scientific">Dissoconium aciculare CBS 342.82</name>
    <dbReference type="NCBI Taxonomy" id="1314786"/>
    <lineage>
        <taxon>Eukaryota</taxon>
        <taxon>Fungi</taxon>
        <taxon>Dikarya</taxon>
        <taxon>Ascomycota</taxon>
        <taxon>Pezizomycotina</taxon>
        <taxon>Dothideomycetes</taxon>
        <taxon>Dothideomycetidae</taxon>
        <taxon>Mycosphaerellales</taxon>
        <taxon>Dissoconiaceae</taxon>
        <taxon>Dissoconium</taxon>
    </lineage>
</organism>
<reference evidence="12" key="2">
    <citation type="submission" date="2020-04" db="EMBL/GenBank/DDBJ databases">
        <authorList>
            <consortium name="NCBI Genome Project"/>
        </authorList>
    </citation>
    <scope>NUCLEOTIDE SEQUENCE</scope>
    <source>
        <strain evidence="12">CBS 342.82</strain>
    </source>
</reference>
<dbReference type="PANTHER" id="PTHR10629:SF54">
    <property type="entry name" value="DNA METHYLTRANSFERASE DIM-2"/>
    <property type="match status" value="1"/>
</dbReference>
<dbReference type="InterPro" id="IPR050390">
    <property type="entry name" value="C5-Methyltransferase"/>
</dbReference>
<dbReference type="GO" id="GO:0044027">
    <property type="term" value="P:negative regulation of gene expression via chromosomal CpG island methylation"/>
    <property type="evidence" value="ECO:0007669"/>
    <property type="project" value="TreeGrafter"/>
</dbReference>
<dbReference type="InterPro" id="IPR043151">
    <property type="entry name" value="BAH_sf"/>
</dbReference>
<evidence type="ECO:0000256" key="3">
    <source>
        <dbReference type="ARBA" id="ARBA00022603"/>
    </source>
</evidence>
<dbReference type="GO" id="GO:0005634">
    <property type="term" value="C:nucleus"/>
    <property type="evidence" value="ECO:0007669"/>
    <property type="project" value="UniProtKB-SubCell"/>
</dbReference>
<evidence type="ECO:0000256" key="7">
    <source>
        <dbReference type="ARBA" id="ARBA00023242"/>
    </source>
</evidence>
<feature type="active site" evidence="8 9">
    <location>
        <position position="725"/>
    </location>
</feature>
<keyword evidence="6" id="KW-0238">DNA-binding</keyword>
<accession>A0A6J3MDK1</accession>
<dbReference type="Pfam" id="PF00145">
    <property type="entry name" value="DNA_methylase"/>
    <property type="match status" value="1"/>
</dbReference>
<dbReference type="PROSITE" id="PS51038">
    <property type="entry name" value="BAH"/>
    <property type="match status" value="1"/>
</dbReference>
<dbReference type="PRINTS" id="PR00105">
    <property type="entry name" value="C5METTRFRASE"/>
</dbReference>
<dbReference type="InterPro" id="IPR001525">
    <property type="entry name" value="C5_MeTfrase"/>
</dbReference>
<reference evidence="12" key="1">
    <citation type="submission" date="2020-01" db="EMBL/GenBank/DDBJ databases">
        <authorList>
            <consortium name="DOE Joint Genome Institute"/>
            <person name="Haridas S."/>
            <person name="Albert R."/>
            <person name="Binder M."/>
            <person name="Bloem J."/>
            <person name="Labutti K."/>
            <person name="Salamov A."/>
            <person name="Andreopoulos B."/>
            <person name="Baker S.E."/>
            <person name="Barry K."/>
            <person name="Bills G."/>
            <person name="Bluhm B.H."/>
            <person name="Cannon C."/>
            <person name="Castanera R."/>
            <person name="Culley D.E."/>
            <person name="Daum C."/>
            <person name="Ezra D."/>
            <person name="Gonzalez J.B."/>
            <person name="Henrissat B."/>
            <person name="Kuo A."/>
            <person name="Liang C."/>
            <person name="Lipzen A."/>
            <person name="Lutzoni F."/>
            <person name="Magnuson J."/>
            <person name="Mondo S."/>
            <person name="Nolan M."/>
            <person name="Ohm R."/>
            <person name="Pangilinan J."/>
            <person name="Park H.-J."/>
            <person name="Ramirez L."/>
            <person name="Alfaro M."/>
            <person name="Sun H."/>
            <person name="Tritt A."/>
            <person name="Yoshinaga Y."/>
            <person name="Zwiers L.-H."/>
            <person name="Turgeon B.G."/>
            <person name="Goodwin S.B."/>
            <person name="Spatafora J.W."/>
            <person name="Crous P.W."/>
            <person name="Grigoriev I.V."/>
        </authorList>
    </citation>
    <scope>NUCLEOTIDE SEQUENCE</scope>
    <source>
        <strain evidence="12">CBS 342.82</strain>
    </source>
</reference>
<sequence length="1049" mass="117844">MLRRKHESEVSDACCNKRERLAEIEVESKPTHTPHVLRDPLLAYPRSAYDFFERSKSTVSEPSALTDLINRYLQPNASPEYITIDLDVFTIYQSTKSRQPQQLTSLDRLTFDGFPSFCFDGYLIVGETRHWVQNVQFNIMTLDGYGDRDATAFMRDHIYVQSIAASQLRKNGGHDVYYRLREPSPEYARFYIPFLWIVTFTKHFIEFLIYQEQDVRLEDFRQGFSVWLQRTYSTEELHSWQMQYSGQDFRRHVNAHVEFLWKECYGLVKGDPSLGLLDHPLWALVGPKELDAIPAQPIVETVTIVTPFAAQCFSTSYFSKILEVRQIEDPKLAARVELRKSKLGLTPGTFHNDANDDSRGNAGASHCPIPLLQKADHVVKGDVVALRPEDSGSWKSTVPVWYAYVQDIREHRLDILWLYQPSDTTLGNARYPFPNELFMSDNCGCDRSSTRDSIDIDQVLGIAHISWFPDFPAETDGLFIRRKYRTQSHDFVMLHEGPYQCDCGRQTALERCRSEFAIGDTVLISSPFSSRLECAQILGFDENEESPSGQVLYRIFGRRQERNSTARPNDVVPEHNVLRCSPNRIERKCHIRTFDKVVPSPYNRDGTGDLFYVLKDNSKPDLPPWKEGWDPTALATYPPLTGLGLFVGGGGLDRGLEDGGAVAFSHAVEWGPNALHTYLANARHPVECFLGSVNDYLAQALKGGSMSSLIASPGEIDVIGAGSPCQAFSRMQLNPYNMQSIRNASMVASLISFADLYAPEYLILENVLGMCSSTGPAQGLLQQIMAGLVGLGYQLQTFLGDAWSCGSSQGRSRVFVVASAPGLTPFEPLARTHSHPRLDSNRAQALGKLSNGLSFGDRMTGPTPFEGHTAGEAVADLPFIGDGIVHICPEFPDHRLSVVSNARHRKRIEAVPLFPRGVGLLYAYSHGLLSGEPKDFYERGTEFRRAKNSKIYSRIDPDGHFPTILTAFSATDAITGRILHWDQNRMLTVQEARRAQGWPDEEVLIGPPAKQLHIVGNCVDRKVSLALGRCLHTSWTSSFNRQGEKIRPL</sequence>
<keyword evidence="11" id="KW-1185">Reference proteome</keyword>
<dbReference type="EC" id="2.1.1.37" evidence="2"/>
<comment type="similarity">
    <text evidence="9">Belongs to the class I-like SAM-binding methyltransferase superfamily. C5-methyltransferase family.</text>
</comment>
<evidence type="ECO:0000256" key="4">
    <source>
        <dbReference type="ARBA" id="ARBA00022679"/>
    </source>
</evidence>